<feature type="signal peptide" evidence="7">
    <location>
        <begin position="1"/>
        <end position="21"/>
    </location>
</feature>
<dbReference type="SUPFAM" id="SSF54423">
    <property type="entry name" value="DsbC/DsbG N-terminal domain-like"/>
    <property type="match status" value="1"/>
</dbReference>
<comment type="subcellular location">
    <subcellularLocation>
        <location evidence="1 7">Periplasm</location>
    </subcellularLocation>
</comment>
<keyword evidence="4 7" id="KW-0574">Periplasm</keyword>
<comment type="similarity">
    <text evidence="2 7">Belongs to the thioredoxin family. DsbC subfamily.</text>
</comment>
<evidence type="ECO:0000256" key="6">
    <source>
        <dbReference type="ARBA" id="ARBA00023284"/>
    </source>
</evidence>
<feature type="chain" id="PRO_5010009243" description="Thiol:disulfide interchange protein" evidence="7">
    <location>
        <begin position="22"/>
        <end position="263"/>
    </location>
</feature>
<evidence type="ECO:0000313" key="9">
    <source>
        <dbReference type="EMBL" id="OAM17359.1"/>
    </source>
</evidence>
<evidence type="ECO:0000256" key="3">
    <source>
        <dbReference type="ARBA" id="ARBA00022729"/>
    </source>
</evidence>
<dbReference type="RefSeq" id="WP_064083742.1">
    <property type="nucleotide sequence ID" value="NZ_LXSF01000002.1"/>
</dbReference>
<dbReference type="InterPro" id="IPR009094">
    <property type="entry name" value="DiS-bond_isomerase_DsbC/G_N_sf"/>
</dbReference>
<dbReference type="CDD" id="cd03020">
    <property type="entry name" value="DsbA_DsbC_DsbG"/>
    <property type="match status" value="1"/>
</dbReference>
<evidence type="ECO:0000256" key="1">
    <source>
        <dbReference type="ARBA" id="ARBA00004418"/>
    </source>
</evidence>
<evidence type="ECO:0000256" key="5">
    <source>
        <dbReference type="ARBA" id="ARBA00023157"/>
    </source>
</evidence>
<gene>
    <name evidence="9" type="ORF">A7P85_03175</name>
</gene>
<keyword evidence="6 7" id="KW-0676">Redox-active center</keyword>
<dbReference type="PANTHER" id="PTHR35272">
    <property type="entry name" value="THIOL:DISULFIDE INTERCHANGE PROTEIN DSBC-RELATED"/>
    <property type="match status" value="1"/>
</dbReference>
<dbReference type="Gene3D" id="3.40.30.10">
    <property type="entry name" value="Glutaredoxin"/>
    <property type="match status" value="1"/>
</dbReference>
<reference evidence="10" key="1">
    <citation type="submission" date="2016-05" db="EMBL/GenBank/DDBJ databases">
        <title>Draft genome of Corynebacterium afermentans subsp. afermentans LCDC 88199T.</title>
        <authorList>
            <person name="Bernier A.-M."/>
            <person name="Bernard K."/>
        </authorList>
    </citation>
    <scope>NUCLEOTIDE SEQUENCE [LARGE SCALE GENOMIC DNA]</scope>
    <source>
        <strain evidence="10">NML01-0328</strain>
    </source>
</reference>
<evidence type="ECO:0000313" key="10">
    <source>
        <dbReference type="Proteomes" id="UP000078003"/>
    </source>
</evidence>
<comment type="caution">
    <text evidence="9">The sequence shown here is derived from an EMBL/GenBank/DDBJ whole genome shotgun (WGS) entry which is preliminary data.</text>
</comment>
<evidence type="ECO:0000256" key="7">
    <source>
        <dbReference type="RuleBase" id="RU364038"/>
    </source>
</evidence>
<comment type="function">
    <text evidence="7">Required for disulfide bond formation in some periplasmic proteins. Acts by transferring its disulfide bond to other proteins and is reduced in the process.</text>
</comment>
<dbReference type="InterPro" id="IPR036249">
    <property type="entry name" value="Thioredoxin-like_sf"/>
</dbReference>
<dbReference type="Gene3D" id="3.10.450.70">
    <property type="entry name" value="Disulphide bond isomerase, DsbC/G, N-terminal"/>
    <property type="match status" value="1"/>
</dbReference>
<dbReference type="InterPro" id="IPR013766">
    <property type="entry name" value="Thioredoxin_domain"/>
</dbReference>
<keyword evidence="5" id="KW-1015">Disulfide bond</keyword>
<dbReference type="Pfam" id="PF10411">
    <property type="entry name" value="DsbC_N"/>
    <property type="match status" value="1"/>
</dbReference>
<dbReference type="GO" id="GO:0042597">
    <property type="term" value="C:periplasmic space"/>
    <property type="evidence" value="ECO:0007669"/>
    <property type="project" value="UniProtKB-SubCell"/>
</dbReference>
<evidence type="ECO:0000256" key="4">
    <source>
        <dbReference type="ARBA" id="ARBA00022764"/>
    </source>
</evidence>
<dbReference type="SUPFAM" id="SSF52833">
    <property type="entry name" value="Thioredoxin-like"/>
    <property type="match status" value="1"/>
</dbReference>
<dbReference type="EMBL" id="LXSF01000002">
    <property type="protein sequence ID" value="OAM17359.1"/>
    <property type="molecule type" value="Genomic_DNA"/>
</dbReference>
<dbReference type="InterPro" id="IPR033954">
    <property type="entry name" value="DiS-bond_Isoase_DsbC/G"/>
</dbReference>
<feature type="domain" description="Thioredoxin" evidence="8">
    <location>
        <begin position="64"/>
        <end position="263"/>
    </location>
</feature>
<dbReference type="InterPro" id="IPR012336">
    <property type="entry name" value="Thioredoxin-like_fold"/>
</dbReference>
<dbReference type="InterPro" id="IPR051470">
    <property type="entry name" value="Thiol:disulfide_interchange"/>
</dbReference>
<dbReference type="AlphaFoldDB" id="A0A1A9RGA7"/>
<dbReference type="InterPro" id="IPR018950">
    <property type="entry name" value="DiS-bond_isomerase_DsbC/G_N"/>
</dbReference>
<dbReference type="PANTHER" id="PTHR35272:SF3">
    <property type="entry name" value="THIOL:DISULFIDE INTERCHANGE PROTEIN DSBC"/>
    <property type="match status" value="1"/>
</dbReference>
<sequence>MKHHTLSAILLAALLPLAACNAQPAAQQNASGAAASAASAPAGSPEAVIRNKLTQTYGDQGLEVLSVTPAPVSGLYEVFLSGNQLVYMTADGNHMFTGDLIDVNKRSNLSETRREELNRIDFATLPLDSAIKEVRGNGRLKVAVFSDPDCPFCRRLEKEFEQMTDITIYNFMMPIPSLHPSAEAKAVRIWCSPNRTAAWTEWMRKGTVPPESAGCENPVKETMALGNRYGFNGTPTMVFPNGKIVPGYMPKEDLQQALEANQK</sequence>
<accession>A0A1A9RGA7</accession>
<protein>
    <recommendedName>
        <fullName evidence="7">Thiol:disulfide interchange protein</fullName>
    </recommendedName>
</protein>
<keyword evidence="3 7" id="KW-0732">Signal</keyword>
<name>A0A1A9RGA7_EIKCO</name>
<proteinExistence type="inferred from homology"/>
<dbReference type="Pfam" id="PF13098">
    <property type="entry name" value="Thioredoxin_2"/>
    <property type="match status" value="1"/>
</dbReference>
<dbReference type="PROSITE" id="PS51352">
    <property type="entry name" value="THIOREDOXIN_2"/>
    <property type="match status" value="1"/>
</dbReference>
<evidence type="ECO:0000259" key="8">
    <source>
        <dbReference type="PROSITE" id="PS51352"/>
    </source>
</evidence>
<evidence type="ECO:0000256" key="2">
    <source>
        <dbReference type="ARBA" id="ARBA00009813"/>
    </source>
</evidence>
<dbReference type="Proteomes" id="UP000078003">
    <property type="component" value="Unassembled WGS sequence"/>
</dbReference>
<organism evidence="9 10">
    <name type="scientific">Eikenella corrodens</name>
    <dbReference type="NCBI Taxonomy" id="539"/>
    <lineage>
        <taxon>Bacteria</taxon>
        <taxon>Pseudomonadati</taxon>
        <taxon>Pseudomonadota</taxon>
        <taxon>Betaproteobacteria</taxon>
        <taxon>Neisseriales</taxon>
        <taxon>Neisseriaceae</taxon>
        <taxon>Eikenella</taxon>
    </lineage>
</organism>